<evidence type="ECO:0000313" key="9">
    <source>
        <dbReference type="Proteomes" id="UP000472241"/>
    </source>
</evidence>
<evidence type="ECO:0000256" key="6">
    <source>
        <dbReference type="SAM" id="MobiDB-lite"/>
    </source>
</evidence>
<evidence type="ECO:0000259" key="7">
    <source>
        <dbReference type="PROSITE" id="PS50089"/>
    </source>
</evidence>
<evidence type="ECO:0000256" key="1">
    <source>
        <dbReference type="ARBA" id="ARBA00022723"/>
    </source>
</evidence>
<dbReference type="InterPro" id="IPR013083">
    <property type="entry name" value="Znf_RING/FYVE/PHD"/>
</dbReference>
<reference evidence="8" key="2">
    <citation type="submission" date="2025-09" db="UniProtKB">
        <authorList>
            <consortium name="Ensembl"/>
        </authorList>
    </citation>
    <scope>IDENTIFICATION</scope>
</reference>
<dbReference type="Proteomes" id="UP000472241">
    <property type="component" value="Unplaced"/>
</dbReference>
<gene>
    <name evidence="8" type="primary">TRAIP</name>
</gene>
<dbReference type="SUPFAM" id="SSF46579">
    <property type="entry name" value="Prefoldin"/>
    <property type="match status" value="1"/>
</dbReference>
<accession>A0A667H3M9</accession>
<proteinExistence type="predicted"/>
<dbReference type="GO" id="GO:0090734">
    <property type="term" value="C:site of DNA damage"/>
    <property type="evidence" value="ECO:0007669"/>
    <property type="project" value="TreeGrafter"/>
</dbReference>
<dbReference type="Ensembl" id="ENSLCNT00005015862.1">
    <property type="protein sequence ID" value="ENSLCNP00005014192.1"/>
    <property type="gene ID" value="ENSLCNG00005009305.1"/>
</dbReference>
<dbReference type="GO" id="GO:0031297">
    <property type="term" value="P:replication fork processing"/>
    <property type="evidence" value="ECO:0007669"/>
    <property type="project" value="TreeGrafter"/>
</dbReference>
<dbReference type="PANTHER" id="PTHR46569:SF1">
    <property type="entry name" value="E3 UBIQUITIN-PROTEIN LIGASE RFWD3-RELATED"/>
    <property type="match status" value="1"/>
</dbReference>
<dbReference type="SMART" id="SM00184">
    <property type="entry name" value="RING"/>
    <property type="match status" value="1"/>
</dbReference>
<feature type="coiled-coil region" evidence="5">
    <location>
        <begin position="232"/>
        <end position="315"/>
    </location>
</feature>
<feature type="region of interest" description="Disordered" evidence="6">
    <location>
        <begin position="1"/>
        <end position="28"/>
    </location>
</feature>
<protein>
    <submittedName>
        <fullName evidence="8">TRAF interacting protein</fullName>
    </submittedName>
</protein>
<keyword evidence="5" id="KW-0175">Coiled coil</keyword>
<dbReference type="CDD" id="cd16480">
    <property type="entry name" value="RING-H2_TRAIP"/>
    <property type="match status" value="1"/>
</dbReference>
<feature type="compositionally biased region" description="Basic and acidic residues" evidence="6">
    <location>
        <begin position="441"/>
        <end position="450"/>
    </location>
</feature>
<evidence type="ECO:0000256" key="2">
    <source>
        <dbReference type="ARBA" id="ARBA00022771"/>
    </source>
</evidence>
<dbReference type="Gene3D" id="3.30.40.10">
    <property type="entry name" value="Zinc/RING finger domain, C3HC4 (zinc finger)"/>
    <property type="match status" value="1"/>
</dbReference>
<keyword evidence="2 4" id="KW-0863">Zinc-finger</keyword>
<keyword evidence="9" id="KW-1185">Reference proteome</keyword>
<feature type="coiled-coil region" evidence="5">
    <location>
        <begin position="142"/>
        <end position="207"/>
    </location>
</feature>
<evidence type="ECO:0000256" key="3">
    <source>
        <dbReference type="ARBA" id="ARBA00022833"/>
    </source>
</evidence>
<feature type="region of interest" description="Disordered" evidence="6">
    <location>
        <begin position="436"/>
        <end position="463"/>
    </location>
</feature>
<feature type="region of interest" description="Disordered" evidence="6">
    <location>
        <begin position="389"/>
        <end position="408"/>
    </location>
</feature>
<dbReference type="GO" id="GO:0005634">
    <property type="term" value="C:nucleus"/>
    <property type="evidence" value="ECO:0007669"/>
    <property type="project" value="TreeGrafter"/>
</dbReference>
<dbReference type="PANTHER" id="PTHR46569">
    <property type="entry name" value="E3 UBIQUITIN-PROTEIN LIGASE TRAIP"/>
    <property type="match status" value="1"/>
</dbReference>
<sequence>MVRPIGTQPSGSASTLLPPLPVHSRKSRSGAKFEACGEAGTGVGARSQSWTRRGFLGCLTPLGPIIMPIRALCTICSDFFDHSRDVAAIHCGHTFHLQCLIQWFETAPSRTCPQCRIQNELDNIRAQLSQKEKEKRDSQVIIDTLRDTLEERNATVESLQKALDKAEMLCSTLKKQMKYLEQQQDETKQAQEEARRLRTKMKTMERIELLLQSQRPEVEEMIRDMGVGQSAVEQLAVYCVSLKKEYENLKEARKASGELADKLKKDLFSSKSKLQTVYSELDQTRLELRSAQKDLQSADKEITSLKKKLTMLQETLNLSPVDSETVNRLVLESPAPLEMLNLKLRRPAFGDDIDLNATFDVDTPPAQPASIQQGRAKKLCQEIAHSPVQDIPNKMPNDPKQESQLSLGGQRCMGEPDEELASAFPVFIRNAVLGQKQPKRAKAEPRRSTDAVRTGFDGLGGRTKFIQPTDTTMIRPLPVKPKPKAKQRVKARTVLPPSQAKLDTFLW</sequence>
<dbReference type="GO" id="GO:0016567">
    <property type="term" value="P:protein ubiquitination"/>
    <property type="evidence" value="ECO:0007669"/>
    <property type="project" value="TreeGrafter"/>
</dbReference>
<name>A0A667H3M9_LYNCA</name>
<evidence type="ECO:0000256" key="5">
    <source>
        <dbReference type="SAM" id="Coils"/>
    </source>
</evidence>
<feature type="domain" description="RING-type" evidence="7">
    <location>
        <begin position="73"/>
        <end position="116"/>
    </location>
</feature>
<dbReference type="SUPFAM" id="SSF57850">
    <property type="entry name" value="RING/U-box"/>
    <property type="match status" value="1"/>
</dbReference>
<evidence type="ECO:0000313" key="8">
    <source>
        <dbReference type="Ensembl" id="ENSLCNP00005014192.1"/>
    </source>
</evidence>
<dbReference type="InterPro" id="IPR052639">
    <property type="entry name" value="TRAIP_ubiq-protein_ligase"/>
</dbReference>
<keyword evidence="3" id="KW-0862">Zinc</keyword>
<dbReference type="AlphaFoldDB" id="A0A667H3M9"/>
<evidence type="ECO:0000256" key="4">
    <source>
        <dbReference type="PROSITE-ProRule" id="PRU00175"/>
    </source>
</evidence>
<dbReference type="Pfam" id="PF13639">
    <property type="entry name" value="zf-RING_2"/>
    <property type="match status" value="1"/>
</dbReference>
<dbReference type="GO" id="GO:0008270">
    <property type="term" value="F:zinc ion binding"/>
    <property type="evidence" value="ECO:0007669"/>
    <property type="project" value="UniProtKB-KW"/>
</dbReference>
<keyword evidence="1" id="KW-0479">Metal-binding</keyword>
<dbReference type="PROSITE" id="PS50089">
    <property type="entry name" value="ZF_RING_2"/>
    <property type="match status" value="1"/>
</dbReference>
<reference evidence="8" key="1">
    <citation type="submission" date="2025-08" db="UniProtKB">
        <authorList>
            <consortium name="Ensembl"/>
        </authorList>
    </citation>
    <scope>IDENTIFICATION</scope>
</reference>
<dbReference type="GO" id="GO:0061630">
    <property type="term" value="F:ubiquitin protein ligase activity"/>
    <property type="evidence" value="ECO:0007669"/>
    <property type="project" value="TreeGrafter"/>
</dbReference>
<organism evidence="8 9">
    <name type="scientific">Lynx canadensis</name>
    <name type="common">Canada lynx</name>
    <name type="synonym">Felis canadensis</name>
    <dbReference type="NCBI Taxonomy" id="61383"/>
    <lineage>
        <taxon>Eukaryota</taxon>
        <taxon>Metazoa</taxon>
        <taxon>Chordata</taxon>
        <taxon>Craniata</taxon>
        <taxon>Vertebrata</taxon>
        <taxon>Euteleostomi</taxon>
        <taxon>Mammalia</taxon>
        <taxon>Eutheria</taxon>
        <taxon>Laurasiatheria</taxon>
        <taxon>Carnivora</taxon>
        <taxon>Feliformia</taxon>
        <taxon>Felidae</taxon>
        <taxon>Felinae</taxon>
        <taxon>Lynx</taxon>
    </lineage>
</organism>
<dbReference type="InterPro" id="IPR001841">
    <property type="entry name" value="Znf_RING"/>
</dbReference>